<keyword evidence="5" id="KW-1185">Reference proteome</keyword>
<gene>
    <name evidence="4" type="ORF">FSZ31_08290</name>
</gene>
<dbReference type="InterPro" id="IPR016181">
    <property type="entry name" value="Acyl_CoA_acyltransferase"/>
</dbReference>
<comment type="caution">
    <text evidence="4">The sequence shown here is derived from an EMBL/GenBank/DDBJ whole genome shotgun (WGS) entry which is preliminary data.</text>
</comment>
<keyword evidence="1 4" id="KW-0808">Transferase</keyword>
<dbReference type="PANTHER" id="PTHR43877:SF1">
    <property type="entry name" value="ACETYLTRANSFERASE"/>
    <property type="match status" value="1"/>
</dbReference>
<dbReference type="Proteomes" id="UP000321129">
    <property type="component" value="Unassembled WGS sequence"/>
</dbReference>
<sequence>MPAAPAIAVREAGAADAGLLSLVAGATFLEWFGDSIPGPDILAHCSNVLSPAAFRDALAKPRTRAWLAEIADTGAPVGYALICDPDLPMAIEPGDLELKRIYLLSRRHGSGAARAMMDCAIDAARAAGAPRLLIGVYDENWRAHAFYEKCGFAVVGEREFTVGSATYHDLIFARSLGY</sequence>
<accession>A0A5C6UAV0</accession>
<dbReference type="PANTHER" id="PTHR43877">
    <property type="entry name" value="AMINOALKYLPHOSPHONATE N-ACETYLTRANSFERASE-RELATED-RELATED"/>
    <property type="match status" value="1"/>
</dbReference>
<proteinExistence type="predicted"/>
<name>A0A5C6UAV0_9SPHN</name>
<protein>
    <submittedName>
        <fullName evidence="4">GNAT family N-acetyltransferase</fullName>
    </submittedName>
</protein>
<dbReference type="InterPro" id="IPR050832">
    <property type="entry name" value="Bact_Acetyltransf"/>
</dbReference>
<dbReference type="OrthoDB" id="7205533at2"/>
<dbReference type="Pfam" id="PF00583">
    <property type="entry name" value="Acetyltransf_1"/>
    <property type="match status" value="1"/>
</dbReference>
<evidence type="ECO:0000313" key="5">
    <source>
        <dbReference type="Proteomes" id="UP000321129"/>
    </source>
</evidence>
<evidence type="ECO:0000256" key="1">
    <source>
        <dbReference type="ARBA" id="ARBA00022679"/>
    </source>
</evidence>
<organism evidence="4 5">
    <name type="scientific">Flavisphingopyxis soli</name>
    <dbReference type="NCBI Taxonomy" id="2601267"/>
    <lineage>
        <taxon>Bacteria</taxon>
        <taxon>Pseudomonadati</taxon>
        <taxon>Pseudomonadota</taxon>
        <taxon>Alphaproteobacteria</taxon>
        <taxon>Sphingomonadales</taxon>
        <taxon>Sphingopyxidaceae</taxon>
        <taxon>Flavisphingopyxis</taxon>
    </lineage>
</organism>
<evidence type="ECO:0000259" key="3">
    <source>
        <dbReference type="PROSITE" id="PS51186"/>
    </source>
</evidence>
<feature type="domain" description="N-acetyltransferase" evidence="3">
    <location>
        <begin position="26"/>
        <end position="177"/>
    </location>
</feature>
<dbReference type="InterPro" id="IPR000182">
    <property type="entry name" value="GNAT_dom"/>
</dbReference>
<dbReference type="GO" id="GO:0016747">
    <property type="term" value="F:acyltransferase activity, transferring groups other than amino-acyl groups"/>
    <property type="evidence" value="ECO:0007669"/>
    <property type="project" value="InterPro"/>
</dbReference>
<dbReference type="SUPFAM" id="SSF55729">
    <property type="entry name" value="Acyl-CoA N-acyltransferases (Nat)"/>
    <property type="match status" value="1"/>
</dbReference>
<evidence type="ECO:0000313" key="4">
    <source>
        <dbReference type="EMBL" id="TXC68945.1"/>
    </source>
</evidence>
<dbReference type="Gene3D" id="3.40.630.30">
    <property type="match status" value="1"/>
</dbReference>
<dbReference type="RefSeq" id="WP_147122900.1">
    <property type="nucleotide sequence ID" value="NZ_VOPY01000002.1"/>
</dbReference>
<dbReference type="PROSITE" id="PS51186">
    <property type="entry name" value="GNAT"/>
    <property type="match status" value="1"/>
</dbReference>
<evidence type="ECO:0000256" key="2">
    <source>
        <dbReference type="ARBA" id="ARBA00023315"/>
    </source>
</evidence>
<dbReference type="AlphaFoldDB" id="A0A5C6UAV0"/>
<keyword evidence="2" id="KW-0012">Acyltransferase</keyword>
<dbReference type="EMBL" id="VOPY01000002">
    <property type="protein sequence ID" value="TXC68945.1"/>
    <property type="molecule type" value="Genomic_DNA"/>
</dbReference>
<reference evidence="4 5" key="1">
    <citation type="submission" date="2019-08" db="EMBL/GenBank/DDBJ databases">
        <title>Sphingorhabdus soil sp. nov., isolated from arctic soil.</title>
        <authorList>
            <person name="Liu Y."/>
        </authorList>
    </citation>
    <scope>NUCLEOTIDE SEQUENCE [LARGE SCALE GENOMIC DNA]</scope>
    <source>
        <strain evidence="4 5">D-2Q-5-6</strain>
    </source>
</reference>